<evidence type="ECO:0000313" key="3">
    <source>
        <dbReference type="Proteomes" id="UP001153678"/>
    </source>
</evidence>
<dbReference type="Proteomes" id="UP001153678">
    <property type="component" value="Unassembled WGS sequence"/>
</dbReference>
<dbReference type="InterPro" id="IPR007560">
    <property type="entry name" value="Restrct_endonuc_IV_Mrr"/>
</dbReference>
<accession>A0A9W4T3Q2</accession>
<feature type="domain" description="Restriction endonuclease type IV Mrr" evidence="1">
    <location>
        <begin position="91"/>
        <end position="177"/>
    </location>
</feature>
<organism evidence="2 3">
    <name type="scientific">Funneliformis geosporum</name>
    <dbReference type="NCBI Taxonomy" id="1117311"/>
    <lineage>
        <taxon>Eukaryota</taxon>
        <taxon>Fungi</taxon>
        <taxon>Fungi incertae sedis</taxon>
        <taxon>Mucoromycota</taxon>
        <taxon>Glomeromycotina</taxon>
        <taxon>Glomeromycetes</taxon>
        <taxon>Glomerales</taxon>
        <taxon>Glomeraceae</taxon>
        <taxon>Funneliformis</taxon>
    </lineage>
</organism>
<gene>
    <name evidence="2" type="ORF">FWILDA_LOCUS14023</name>
</gene>
<dbReference type="InterPro" id="IPR011856">
    <property type="entry name" value="tRNA_endonuc-like_dom_sf"/>
</dbReference>
<dbReference type="GO" id="GO:0006302">
    <property type="term" value="P:double-strand break repair"/>
    <property type="evidence" value="ECO:0007669"/>
    <property type="project" value="UniProtKB-ARBA"/>
</dbReference>
<sequence>MSSVVARGRNFELEFVAKFGEIGIECEWTGYAATSCKIFWELKALRGHGSLIDIRINESKALRGRSHKRLRTFFLVLDDYDACTQNSSFNLSSGPGDKGVDIEAKIAGIKFVIQCKNWTRQIGRPIIYELEGALTRQPSGTIGVVAGPFKNNFTPGALEAVRTSVYGIILTDKANICKDLIDFVAVQLNKNGFNFSYKRGEILFIKVLTILDKYFFSSSHLTMKSRQNVQAWVVKRE</sequence>
<dbReference type="GO" id="GO:0003677">
    <property type="term" value="F:DNA binding"/>
    <property type="evidence" value="ECO:0007669"/>
    <property type="project" value="InterPro"/>
</dbReference>
<protein>
    <submittedName>
        <fullName evidence="2">13046_t:CDS:1</fullName>
    </submittedName>
</protein>
<name>A0A9W4T3Q2_9GLOM</name>
<dbReference type="SUPFAM" id="SSF52980">
    <property type="entry name" value="Restriction endonuclease-like"/>
    <property type="match status" value="1"/>
</dbReference>
<dbReference type="Gene3D" id="3.40.1350.10">
    <property type="match status" value="1"/>
</dbReference>
<dbReference type="GO" id="GO:0004519">
    <property type="term" value="F:endonuclease activity"/>
    <property type="evidence" value="ECO:0007669"/>
    <property type="project" value="InterPro"/>
</dbReference>
<comment type="caution">
    <text evidence="2">The sequence shown here is derived from an EMBL/GenBank/DDBJ whole genome shotgun (WGS) entry which is preliminary data.</text>
</comment>
<keyword evidence="3" id="KW-1185">Reference proteome</keyword>
<proteinExistence type="predicted"/>
<dbReference type="InterPro" id="IPR011335">
    <property type="entry name" value="Restrct_endonuc-II-like"/>
</dbReference>
<dbReference type="Pfam" id="PF04471">
    <property type="entry name" value="Mrr_cat"/>
    <property type="match status" value="1"/>
</dbReference>
<dbReference type="EMBL" id="CAMKVN010005753">
    <property type="protein sequence ID" value="CAI2189325.1"/>
    <property type="molecule type" value="Genomic_DNA"/>
</dbReference>
<dbReference type="OrthoDB" id="2429086at2759"/>
<dbReference type="GO" id="GO:0009307">
    <property type="term" value="P:DNA restriction-modification system"/>
    <property type="evidence" value="ECO:0007669"/>
    <property type="project" value="InterPro"/>
</dbReference>
<evidence type="ECO:0000313" key="2">
    <source>
        <dbReference type="EMBL" id="CAI2189325.1"/>
    </source>
</evidence>
<evidence type="ECO:0000259" key="1">
    <source>
        <dbReference type="Pfam" id="PF04471"/>
    </source>
</evidence>
<dbReference type="AlphaFoldDB" id="A0A9W4T3Q2"/>
<reference evidence="2" key="1">
    <citation type="submission" date="2022-08" db="EMBL/GenBank/DDBJ databases">
        <authorList>
            <person name="Kallberg Y."/>
            <person name="Tangrot J."/>
            <person name="Rosling A."/>
        </authorList>
    </citation>
    <scope>NUCLEOTIDE SEQUENCE</scope>
    <source>
        <strain evidence="2">Wild A</strain>
    </source>
</reference>